<comment type="caution">
    <text evidence="2">The sequence shown here is derived from an EMBL/GenBank/DDBJ whole genome shotgun (WGS) entry which is preliminary data.</text>
</comment>
<dbReference type="InterPro" id="IPR006528">
    <property type="entry name" value="Phage_head_morphogenesis_dom"/>
</dbReference>
<dbReference type="OrthoDB" id="9765386at2"/>
<evidence type="ECO:0000313" key="3">
    <source>
        <dbReference type="Proteomes" id="UP000235701"/>
    </source>
</evidence>
<evidence type="ECO:0000313" key="2">
    <source>
        <dbReference type="EMBL" id="PMC80450.1"/>
    </source>
</evidence>
<protein>
    <submittedName>
        <fullName evidence="2">Phage head morphogenesis protein</fullName>
    </submittedName>
</protein>
<proteinExistence type="predicted"/>
<dbReference type="EMBL" id="PNHQ01000002">
    <property type="protein sequence ID" value="PMC80450.1"/>
    <property type="molecule type" value="Genomic_DNA"/>
</dbReference>
<gene>
    <name evidence="2" type="ORF">CJ191_01185</name>
</gene>
<reference evidence="2 3" key="1">
    <citation type="submission" date="2017-09" db="EMBL/GenBank/DDBJ databases">
        <title>Bacterial strain isolated from the female urinary microbiota.</title>
        <authorList>
            <person name="Thomas-White K."/>
            <person name="Kumar N."/>
            <person name="Forster S."/>
            <person name="Putonti C."/>
            <person name="Lawley T."/>
            <person name="Wolfe A.J."/>
        </authorList>
    </citation>
    <scope>NUCLEOTIDE SEQUENCE [LARGE SCALE GENOMIC DNA]</scope>
    <source>
        <strain evidence="2 3">UMB0240</strain>
    </source>
</reference>
<sequence length="308" mass="35829">MTNKKHREYWQRRTSELMAYADRKDIDFFKLLADLYGEYAVELQKEIFTFYGKYADENGLTLQQAKERLRGTDLSDYRRNAELYRVSAEKDPELLDRLNEQYVSSKATRLDALNLQLTYNAALLALAVNNEFERYLKKLAGHSYRKILGGRSAGTLNEPALQQLIRTPFQGYNYSEQLWGNTDNLAKSLRKALSKMLVRGENPRVVARELRDRFTVAQHRAETLVRTDGSMVINNATLKRYNDAGLKGVRIHVHMDERTSDICKEIHKEDKLYSIEDVIKNPILPAHYSCRSTYVPDEEELMEDSWES</sequence>
<dbReference type="Proteomes" id="UP000235701">
    <property type="component" value="Unassembled WGS sequence"/>
</dbReference>
<organism evidence="2 3">
    <name type="scientific">Aerococcus viridans</name>
    <dbReference type="NCBI Taxonomy" id="1377"/>
    <lineage>
        <taxon>Bacteria</taxon>
        <taxon>Bacillati</taxon>
        <taxon>Bacillota</taxon>
        <taxon>Bacilli</taxon>
        <taxon>Lactobacillales</taxon>
        <taxon>Aerococcaceae</taxon>
        <taxon>Aerococcus</taxon>
    </lineage>
</organism>
<evidence type="ECO:0000259" key="1">
    <source>
        <dbReference type="Pfam" id="PF04233"/>
    </source>
</evidence>
<dbReference type="RefSeq" id="WP_102198725.1">
    <property type="nucleotide sequence ID" value="NZ_PNHQ01000002.1"/>
</dbReference>
<dbReference type="NCBIfam" id="TIGR01641">
    <property type="entry name" value="phageSPP1_gp7"/>
    <property type="match status" value="1"/>
</dbReference>
<keyword evidence="3" id="KW-1185">Reference proteome</keyword>
<dbReference type="AlphaFoldDB" id="A0A2N6UFV9"/>
<name>A0A2N6UFV9_9LACT</name>
<accession>A0A2N6UFV9</accession>
<dbReference type="Pfam" id="PF04233">
    <property type="entry name" value="Phage_Mu_F"/>
    <property type="match status" value="1"/>
</dbReference>
<feature type="domain" description="Phage head morphogenesis" evidence="1">
    <location>
        <begin position="188"/>
        <end position="293"/>
    </location>
</feature>